<organism evidence="2 3">
    <name type="scientific">Kineosphaera limosa NBRC 100340</name>
    <dbReference type="NCBI Taxonomy" id="1184609"/>
    <lineage>
        <taxon>Bacteria</taxon>
        <taxon>Bacillati</taxon>
        <taxon>Actinomycetota</taxon>
        <taxon>Actinomycetes</taxon>
        <taxon>Micrococcales</taxon>
        <taxon>Dermatophilaceae</taxon>
        <taxon>Kineosphaera</taxon>
    </lineage>
</organism>
<name>K6XHV1_9MICO</name>
<dbReference type="PANTHER" id="PTHR43861">
    <property type="entry name" value="TRANS-ACONITATE 2-METHYLTRANSFERASE-RELATED"/>
    <property type="match status" value="1"/>
</dbReference>
<dbReference type="GO" id="GO:0032259">
    <property type="term" value="P:methylation"/>
    <property type="evidence" value="ECO:0007669"/>
    <property type="project" value="UniProtKB-KW"/>
</dbReference>
<gene>
    <name evidence="2" type="ORF">KILIM_150_00010</name>
</gene>
<dbReference type="GO" id="GO:0008168">
    <property type="term" value="F:methyltransferase activity"/>
    <property type="evidence" value="ECO:0007669"/>
    <property type="project" value="UniProtKB-KW"/>
</dbReference>
<dbReference type="CDD" id="cd02440">
    <property type="entry name" value="AdoMet_MTases"/>
    <property type="match status" value="1"/>
</dbReference>
<keyword evidence="3" id="KW-1185">Reference proteome</keyword>
<keyword evidence="2" id="KW-0808">Transferase</keyword>
<dbReference type="EMBL" id="BAHD01000150">
    <property type="protein sequence ID" value="GAB98399.1"/>
    <property type="molecule type" value="Genomic_DNA"/>
</dbReference>
<dbReference type="Proteomes" id="UP000008366">
    <property type="component" value="Unassembled WGS sequence"/>
</dbReference>
<feature type="compositionally biased region" description="Basic and acidic residues" evidence="1">
    <location>
        <begin position="163"/>
        <end position="174"/>
    </location>
</feature>
<keyword evidence="2" id="KW-0489">Methyltransferase</keyword>
<evidence type="ECO:0000313" key="3">
    <source>
        <dbReference type="Proteomes" id="UP000008366"/>
    </source>
</evidence>
<evidence type="ECO:0000256" key="1">
    <source>
        <dbReference type="SAM" id="MobiDB-lite"/>
    </source>
</evidence>
<proteinExistence type="predicted"/>
<dbReference type="Gene3D" id="3.40.50.150">
    <property type="entry name" value="Vaccinia Virus protein VP39"/>
    <property type="match status" value="1"/>
</dbReference>
<reference evidence="2 3" key="1">
    <citation type="submission" date="2012-08" db="EMBL/GenBank/DDBJ databases">
        <title>Whole genome shotgun sequence of Kineosphaera limosa NBRC 100340.</title>
        <authorList>
            <person name="Yoshida I."/>
            <person name="Isaki S."/>
            <person name="Hosoyama A."/>
            <person name="Tsuchikane K."/>
            <person name="Katsumata H."/>
            <person name="Ando Y."/>
            <person name="Ohji S."/>
            <person name="Hamada M."/>
            <person name="Tamura T."/>
            <person name="Yamazoe A."/>
            <person name="Yamazaki S."/>
            <person name="Fujita N."/>
        </authorList>
    </citation>
    <scope>NUCLEOTIDE SEQUENCE [LARGE SCALE GENOMIC DNA]</scope>
    <source>
        <strain evidence="2 3">NBRC 100340</strain>
    </source>
</reference>
<evidence type="ECO:0000313" key="2">
    <source>
        <dbReference type="EMBL" id="GAB98399.1"/>
    </source>
</evidence>
<dbReference type="Gene3D" id="3.90.550.10">
    <property type="entry name" value="Spore Coat Polysaccharide Biosynthesis Protein SpsA, Chain A"/>
    <property type="match status" value="1"/>
</dbReference>
<dbReference type="Pfam" id="PF13489">
    <property type="entry name" value="Methyltransf_23"/>
    <property type="match status" value="1"/>
</dbReference>
<dbReference type="InterPro" id="IPR029063">
    <property type="entry name" value="SAM-dependent_MTases_sf"/>
</dbReference>
<comment type="caution">
    <text evidence="2">The sequence shown here is derived from an EMBL/GenBank/DDBJ whole genome shotgun (WGS) entry which is preliminary data.</text>
</comment>
<dbReference type="SUPFAM" id="SSF53448">
    <property type="entry name" value="Nucleotide-diphospho-sugar transferases"/>
    <property type="match status" value="1"/>
</dbReference>
<dbReference type="STRING" id="1184609.KILIM_150_00010"/>
<dbReference type="AlphaFoldDB" id="K6XHV1"/>
<feature type="region of interest" description="Disordered" evidence="1">
    <location>
        <begin position="163"/>
        <end position="183"/>
    </location>
</feature>
<dbReference type="SUPFAM" id="SSF53335">
    <property type="entry name" value="S-adenosyl-L-methionine-dependent methyltransferases"/>
    <property type="match status" value="1"/>
</dbReference>
<accession>K6XHV1</accession>
<dbReference type="eggNOG" id="COG2519">
    <property type="taxonomic scope" value="Bacteria"/>
</dbReference>
<dbReference type="InterPro" id="IPR029044">
    <property type="entry name" value="Nucleotide-diphossugar_trans"/>
</dbReference>
<protein>
    <submittedName>
        <fullName evidence="2">Putative methyltransferase</fullName>
    </submittedName>
</protein>
<sequence length="447" mass="48277">MFVFGVCIDSQEVFDRHCLPAIAQFGGADATLITSTDKPIAVTYNQMLAASLDMADVEAVVLLRPEVEITDPRFLTKIRAAFAQDDRLAIIGVRAGPADGASLAPVDAVDDTCMVLRPSLTAQLRFDEAAFRGTSGYDIDFCFRAREAGFHVALAPIDVVQHRRDQHAPGREAHAAPAAPAQTSEAYRSAAAVWQGKRAADLRASMLRRIWLRSPDGEPRPDLGSSPALAAGFDLSHAELLEHLPSEVTRVLDVGCGSGSRGQQIKATTGAHVAGIEGGAAAARLARTRLDEVHELDLTTATQLPWQPSPYDVIVLADVLARVAEPEALLRMLLPYLTPQGSIILTVPNVKHWSVILPLLLQDRWEYQAGGPLQHANLRFFTMIEIAELLRGVGMGTFDACAAQQLPLEDEARLEPLLSAVRAYGADADEVATLLNAYQYVVVARRG</sequence>